<dbReference type="AlphaFoldDB" id="A0A829HMT6"/>
<comment type="caution">
    <text evidence="1">The sequence shown here is derived from an EMBL/GenBank/DDBJ whole genome shotgun (WGS) entry which is preliminary data.</text>
</comment>
<dbReference type="EMBL" id="ATGG01000004">
    <property type="protein sequence ID" value="EPF93271.1"/>
    <property type="molecule type" value="Genomic_DNA"/>
</dbReference>
<dbReference type="Proteomes" id="UP000014523">
    <property type="component" value="Unassembled WGS sequence"/>
</dbReference>
<organism evidence="1 2">
    <name type="scientific">Acinetobacter gyllenbergii CIP 110306 = MTCC 11365</name>
    <dbReference type="NCBI Taxonomy" id="1217657"/>
    <lineage>
        <taxon>Bacteria</taxon>
        <taxon>Pseudomonadati</taxon>
        <taxon>Pseudomonadota</taxon>
        <taxon>Gammaproteobacteria</taxon>
        <taxon>Moraxellales</taxon>
        <taxon>Moraxellaceae</taxon>
        <taxon>Acinetobacter</taxon>
    </lineage>
</organism>
<name>A0A829HMT6_9GAMM</name>
<keyword evidence="2" id="KW-1185">Reference proteome</keyword>
<dbReference type="InterPro" id="IPR045633">
    <property type="entry name" value="DUF6414"/>
</dbReference>
<accession>A0A829HMT6</accession>
<evidence type="ECO:0000313" key="1">
    <source>
        <dbReference type="EMBL" id="EPF93271.1"/>
    </source>
</evidence>
<sequence length="290" mass="33953">MLKNFIYLDKDKMYSISSQMFEGIAQELLKEETFENEESESQDGPRFSGKVLADVVKNTTKSIEKKFLHDYSFTLFEKELNNKQIILDISDLSDREINEKINKYSFIKVTKEVTFNDHAELQALFSKFNQIGTAISRMQLAGEIDYLETLGQQKRNQYIKDKENSLHQDPKFLESFLLLSKHGYQDNFEVVQKINNILVTSYWNRDYLREDEQLIIRKYSRKTNVKISIIGTVSQYLEVNKAQPQDNFQSEELSSHMRNMFEHLTSVEYSISGKSDNEIVIDPIAAYIEL</sequence>
<gene>
    <name evidence="1" type="ORF">F957_00240</name>
</gene>
<dbReference type="Pfam" id="PF19952">
    <property type="entry name" value="DUF6414"/>
    <property type="match status" value="1"/>
</dbReference>
<protein>
    <submittedName>
        <fullName evidence="1">Uncharacterized protein</fullName>
    </submittedName>
</protein>
<evidence type="ECO:0000313" key="2">
    <source>
        <dbReference type="Proteomes" id="UP000014523"/>
    </source>
</evidence>
<proteinExistence type="predicted"/>
<reference evidence="1 2" key="1">
    <citation type="submission" date="2013-06" db="EMBL/GenBank/DDBJ databases">
        <title>The Genome Sequence of Acinetobacter gyllenbergii CIP 110306.</title>
        <authorList>
            <consortium name="The Broad Institute Genome Sequencing Platform"/>
            <consortium name="The Broad Institute Genome Sequencing Center for Infectious Disease"/>
            <person name="Cerqueira G."/>
            <person name="Feldgarden M."/>
            <person name="Courvalin P."/>
            <person name="Perichon B."/>
            <person name="Grillot-Courvalin C."/>
            <person name="Clermont D."/>
            <person name="Rocha E."/>
            <person name="Yoon E.-J."/>
            <person name="Nemec A."/>
            <person name="Young S.K."/>
            <person name="Zeng Q."/>
            <person name="Gargeya S."/>
            <person name="Fitzgerald M."/>
            <person name="Abouelleil A."/>
            <person name="Alvarado L."/>
            <person name="Berlin A.M."/>
            <person name="Chapman S.B."/>
            <person name="Dewar J."/>
            <person name="Goldberg J."/>
            <person name="Griggs A."/>
            <person name="Gujja S."/>
            <person name="Hansen M."/>
            <person name="Howarth C."/>
            <person name="Imamovic A."/>
            <person name="Larimer J."/>
            <person name="McCowan C."/>
            <person name="Murphy C."/>
            <person name="Pearson M."/>
            <person name="Priest M."/>
            <person name="Roberts A."/>
            <person name="Saif S."/>
            <person name="Shea T."/>
            <person name="Sykes S."/>
            <person name="Wortman J."/>
            <person name="Nusbaum C."/>
            <person name="Birren B."/>
        </authorList>
    </citation>
    <scope>NUCLEOTIDE SEQUENCE [LARGE SCALE GENOMIC DNA]</scope>
    <source>
        <strain evidence="1 2">CIP 110306</strain>
    </source>
</reference>